<dbReference type="UniPathway" id="UPA00051">
    <property type="reaction ID" value="UER00082"/>
</dbReference>
<keyword evidence="6 11" id="KW-0808">Transferase</keyword>
<evidence type="ECO:0000256" key="2">
    <source>
        <dbReference type="ARBA" id="ARBA00004681"/>
    </source>
</evidence>
<evidence type="ECO:0000256" key="1">
    <source>
        <dbReference type="ARBA" id="ARBA00002777"/>
    </source>
</evidence>
<dbReference type="Pfam" id="PF01717">
    <property type="entry name" value="Meth_synt_2"/>
    <property type="match status" value="1"/>
</dbReference>
<evidence type="ECO:0000256" key="5">
    <source>
        <dbReference type="ARBA" id="ARBA00022605"/>
    </source>
</evidence>
<feature type="binding site" evidence="11 12">
    <location>
        <begin position="426"/>
        <end position="428"/>
    </location>
    <ligand>
        <name>L-methionine</name>
        <dbReference type="ChEBI" id="CHEBI:57844"/>
    </ligand>
</feature>
<proteinExistence type="inferred from homology"/>
<feature type="binding site" evidence="11">
    <location>
        <position position="638"/>
    </location>
    <ligand>
        <name>Zn(2+)</name>
        <dbReference type="ChEBI" id="CHEBI:29105"/>
        <note>catalytic</note>
    </ligand>
</feature>
<comment type="caution">
    <text evidence="17">The sequence shown here is derived from an EMBL/GenBank/DDBJ whole genome shotgun (WGS) entry which is preliminary data.</text>
</comment>
<accession>W4QAI3</accession>
<evidence type="ECO:0000256" key="8">
    <source>
        <dbReference type="ARBA" id="ARBA00022737"/>
    </source>
</evidence>
<comment type="cofactor">
    <cofactor evidence="11">
        <name>Zn(2+)</name>
        <dbReference type="ChEBI" id="CHEBI:29105"/>
    </cofactor>
    <text evidence="11">Binds 1 zinc ion per subunit.</text>
</comment>
<keyword evidence="4 11" id="KW-0489">Methyltransferase</keyword>
<dbReference type="OrthoDB" id="244285at2"/>
<evidence type="ECO:0000259" key="16">
    <source>
        <dbReference type="Pfam" id="PF08267"/>
    </source>
</evidence>
<dbReference type="PANTHER" id="PTHR30519">
    <property type="entry name" value="5-METHYLTETRAHYDROPTEROYLTRIGLUTAMATE--HOMOCYSTEINE METHYLTRANSFERASE"/>
    <property type="match status" value="1"/>
</dbReference>
<reference evidence="17" key="1">
    <citation type="journal article" date="2014" name="Genome Announc.">
        <title>Draft Genome Sequences of Three Alkaliphilic Bacillus Strains, Bacillus wakoensis JCM 9140T, Bacillus akibai JCM 9157T, and Bacillus hemicellulosilyticus JCM 9152T.</title>
        <authorList>
            <person name="Yuki M."/>
            <person name="Oshima K."/>
            <person name="Suda W."/>
            <person name="Oshida Y."/>
            <person name="Kitamura K."/>
            <person name="Iida T."/>
            <person name="Hattori M."/>
            <person name="Ohkuma M."/>
        </authorList>
    </citation>
    <scope>NUCLEOTIDE SEQUENCE [LARGE SCALE GENOMIC DNA]</scope>
    <source>
        <strain evidence="17">JCM 9152</strain>
    </source>
</reference>
<dbReference type="InterPro" id="IPR002629">
    <property type="entry name" value="Met_Synth_C/arc"/>
</dbReference>
<dbReference type="CDD" id="cd03311">
    <property type="entry name" value="CIMS_C_terminal_like"/>
    <property type="match status" value="1"/>
</dbReference>
<feature type="binding site" evidence="11">
    <location>
        <position position="660"/>
    </location>
    <ligand>
        <name>Zn(2+)</name>
        <dbReference type="ChEBI" id="CHEBI:29105"/>
        <note>catalytic</note>
    </ligand>
</feature>
<feature type="binding site" evidence="11 12">
    <location>
        <position position="556"/>
    </location>
    <ligand>
        <name>5-methyltetrahydropteroyltri-L-glutamate</name>
        <dbReference type="ChEBI" id="CHEBI:58207"/>
    </ligand>
</feature>
<dbReference type="AlphaFoldDB" id="W4QAI3"/>
<feature type="binding site" evidence="13">
    <location>
        <position position="638"/>
    </location>
    <ligand>
        <name>Zn(2+)</name>
        <dbReference type="ChEBI" id="CHEBI:29105"/>
        <label>1</label>
        <note>catalytic</note>
    </ligand>
</feature>
<evidence type="ECO:0000256" key="9">
    <source>
        <dbReference type="ARBA" id="ARBA00022833"/>
    </source>
</evidence>
<comment type="pathway">
    <text evidence="2 11">Amino-acid biosynthesis; L-methionine biosynthesis via de novo pathway; L-methionine from L-homocysteine (MetE route): step 1/1.</text>
</comment>
<keyword evidence="10 11" id="KW-0486">Methionine biosynthesis</keyword>
<feature type="binding site" evidence="13">
    <location>
        <position position="636"/>
    </location>
    <ligand>
        <name>Zn(2+)</name>
        <dbReference type="ChEBI" id="CHEBI:29105"/>
        <label>1</label>
        <note>catalytic</note>
    </ligand>
</feature>
<evidence type="ECO:0000256" key="3">
    <source>
        <dbReference type="ARBA" id="ARBA00009553"/>
    </source>
</evidence>
<feature type="active site" description="Proton donor" evidence="11 14">
    <location>
        <position position="689"/>
    </location>
</feature>
<dbReference type="Gene3D" id="3.20.20.210">
    <property type="match status" value="2"/>
</dbReference>
<feature type="binding site" evidence="11">
    <location>
        <position position="479"/>
    </location>
    <ligand>
        <name>L-homocysteine</name>
        <dbReference type="ChEBI" id="CHEBI:58199"/>
    </ligand>
</feature>
<feature type="domain" description="Cobalamin-independent methionine synthase MetE N-terminal" evidence="16">
    <location>
        <begin position="5"/>
        <end position="311"/>
    </location>
</feature>
<feature type="binding site" evidence="13">
    <location>
        <position position="721"/>
    </location>
    <ligand>
        <name>Zn(2+)</name>
        <dbReference type="ChEBI" id="CHEBI:29105"/>
        <label>1</label>
        <note>catalytic</note>
    </ligand>
</feature>
<dbReference type="SUPFAM" id="SSF51726">
    <property type="entry name" value="UROD/MetE-like"/>
    <property type="match status" value="2"/>
</dbReference>
<feature type="binding site" evidence="11 12">
    <location>
        <begin position="510"/>
        <end position="511"/>
    </location>
    <ligand>
        <name>5-methyltetrahydropteroyltri-L-glutamate</name>
        <dbReference type="ChEBI" id="CHEBI:58207"/>
    </ligand>
</feature>
<dbReference type="Proteomes" id="UP000018895">
    <property type="component" value="Unassembled WGS sequence"/>
</dbReference>
<comment type="catalytic activity">
    <reaction evidence="11">
        <text>5-methyltetrahydropteroyltri-L-glutamate + L-homocysteine = tetrahydropteroyltri-L-glutamate + L-methionine</text>
        <dbReference type="Rhea" id="RHEA:21196"/>
        <dbReference type="ChEBI" id="CHEBI:57844"/>
        <dbReference type="ChEBI" id="CHEBI:58140"/>
        <dbReference type="ChEBI" id="CHEBI:58199"/>
        <dbReference type="ChEBI" id="CHEBI:58207"/>
        <dbReference type="EC" id="2.1.1.14"/>
    </reaction>
</comment>
<feature type="binding site" evidence="13">
    <location>
        <position position="660"/>
    </location>
    <ligand>
        <name>Zn(2+)</name>
        <dbReference type="ChEBI" id="CHEBI:29105"/>
        <label>1</label>
        <note>catalytic</note>
    </ligand>
</feature>
<evidence type="ECO:0000256" key="10">
    <source>
        <dbReference type="ARBA" id="ARBA00023167"/>
    </source>
</evidence>
<dbReference type="NCBIfam" id="NF003556">
    <property type="entry name" value="PRK05222.1"/>
    <property type="match status" value="1"/>
</dbReference>
<evidence type="ECO:0000313" key="17">
    <source>
        <dbReference type="EMBL" id="GAE28967.1"/>
    </source>
</evidence>
<dbReference type="InterPro" id="IPR038071">
    <property type="entry name" value="UROD/MetE-like_sf"/>
</dbReference>
<evidence type="ECO:0000256" key="13">
    <source>
        <dbReference type="PIRSR" id="PIRSR000382-2"/>
    </source>
</evidence>
<evidence type="ECO:0000256" key="11">
    <source>
        <dbReference type="HAMAP-Rule" id="MF_00172"/>
    </source>
</evidence>
<dbReference type="CDD" id="cd03312">
    <property type="entry name" value="CIMS_N_terminal_like"/>
    <property type="match status" value="1"/>
</dbReference>
<dbReference type="NCBIfam" id="TIGR01371">
    <property type="entry name" value="met_syn_B12ind"/>
    <property type="match status" value="1"/>
</dbReference>
<feature type="binding site" evidence="11">
    <location>
        <position position="721"/>
    </location>
    <ligand>
        <name>Zn(2+)</name>
        <dbReference type="ChEBI" id="CHEBI:29105"/>
        <note>catalytic</note>
    </ligand>
</feature>
<feature type="binding site" evidence="12">
    <location>
        <position position="117"/>
    </location>
    <ligand>
        <name>5-methyltetrahydropteroyltri-L-glutamate</name>
        <dbReference type="ChEBI" id="CHEBI:58207"/>
    </ligand>
</feature>
<feature type="binding site" evidence="12">
    <location>
        <position position="20"/>
    </location>
    <ligand>
        <name>5-methyltetrahydropteroyltri-L-glutamate</name>
        <dbReference type="ChEBI" id="CHEBI:58207"/>
    </ligand>
</feature>
<evidence type="ECO:0000313" key="18">
    <source>
        <dbReference type="Proteomes" id="UP000018895"/>
    </source>
</evidence>
<feature type="binding site" evidence="11">
    <location>
        <begin position="17"/>
        <end position="20"/>
    </location>
    <ligand>
        <name>5-methyltetrahydropteroyltri-L-glutamate</name>
        <dbReference type="ChEBI" id="CHEBI:58207"/>
    </ligand>
</feature>
<comment type="cofactor">
    <cofactor evidence="13">
        <name>Zn(2+)</name>
        <dbReference type="ChEBI" id="CHEBI:29105"/>
    </cofactor>
    <text evidence="13">Binds 2 Zn(2+) ions per subunit.</text>
</comment>
<feature type="binding site" evidence="11">
    <location>
        <position position="112"/>
    </location>
    <ligand>
        <name>5-methyltetrahydropteroyltri-L-glutamate</name>
        <dbReference type="ChEBI" id="CHEBI:58207"/>
    </ligand>
</feature>
<dbReference type="GO" id="GO:0008270">
    <property type="term" value="F:zinc ion binding"/>
    <property type="evidence" value="ECO:0007669"/>
    <property type="project" value="InterPro"/>
</dbReference>
<feature type="domain" description="Cobalamin-independent methionine synthase MetE C-terminal/archaeal" evidence="15">
    <location>
        <begin position="421"/>
        <end position="743"/>
    </location>
</feature>
<feature type="binding site" evidence="11 12">
    <location>
        <position position="479"/>
    </location>
    <ligand>
        <name>L-methionine</name>
        <dbReference type="ChEBI" id="CHEBI:57844"/>
    </ligand>
</feature>
<evidence type="ECO:0000256" key="12">
    <source>
        <dbReference type="PIRSR" id="PIRSR000382-1"/>
    </source>
</evidence>
<dbReference type="HAMAP" id="MF_00172">
    <property type="entry name" value="Meth_synth"/>
    <property type="match status" value="1"/>
</dbReference>
<keyword evidence="8 11" id="KW-0677">Repeat</keyword>
<name>W4QAI3_9BACI</name>
<keyword evidence="5 11" id="KW-0028">Amino-acid biosynthesis</keyword>
<dbReference type="GO" id="GO:0003871">
    <property type="term" value="F:5-methyltetrahydropteroyltriglutamate-homocysteine S-methyltransferase activity"/>
    <property type="evidence" value="ECO:0007669"/>
    <property type="project" value="UniProtKB-UniRule"/>
</dbReference>
<feature type="binding site" evidence="11 12">
    <location>
        <begin position="426"/>
        <end position="428"/>
    </location>
    <ligand>
        <name>L-homocysteine</name>
        <dbReference type="ChEBI" id="CHEBI:58199"/>
    </ligand>
</feature>
<keyword evidence="7 11" id="KW-0479">Metal-binding</keyword>
<feature type="binding site" evidence="11">
    <location>
        <position position="636"/>
    </location>
    <ligand>
        <name>Zn(2+)</name>
        <dbReference type="ChEBI" id="CHEBI:29105"/>
        <note>catalytic</note>
    </ligand>
</feature>
<dbReference type="GO" id="GO:0032259">
    <property type="term" value="P:methylation"/>
    <property type="evidence" value="ECO:0007669"/>
    <property type="project" value="UniProtKB-KW"/>
</dbReference>
<feature type="binding site" evidence="11 12">
    <location>
        <position position="594"/>
    </location>
    <ligand>
        <name>L-homocysteine</name>
        <dbReference type="ChEBI" id="CHEBI:58199"/>
    </ligand>
</feature>
<feature type="binding site" evidence="11">
    <location>
        <position position="600"/>
    </location>
    <ligand>
        <name>5-methyltetrahydropteroyltri-L-glutamate</name>
        <dbReference type="ChEBI" id="CHEBI:58207"/>
    </ligand>
</feature>
<gene>
    <name evidence="11" type="primary">metE</name>
    <name evidence="17" type="ORF">JCM9152_306</name>
</gene>
<dbReference type="PIRSF" id="PIRSF000382">
    <property type="entry name" value="MeTrfase_B12_ind"/>
    <property type="match status" value="1"/>
</dbReference>
<dbReference type="InterPro" id="IPR006276">
    <property type="entry name" value="Cobalamin-indep_Met_synthase"/>
</dbReference>
<protein>
    <recommendedName>
        <fullName evidence="11">5-methyltetrahydropteroyltriglutamate--homocysteine methyltransferase</fullName>
        <ecNumber evidence="11">2.1.1.14</ecNumber>
    </recommendedName>
    <alternativeName>
        <fullName evidence="11">Cobalamin-independent methionine synthase</fullName>
    </alternativeName>
    <alternativeName>
        <fullName evidence="11">Methionine synthase, vitamin-B12 independent isozyme</fullName>
    </alternativeName>
</protein>
<evidence type="ECO:0000259" key="15">
    <source>
        <dbReference type="Pfam" id="PF01717"/>
    </source>
</evidence>
<evidence type="ECO:0000256" key="4">
    <source>
        <dbReference type="ARBA" id="ARBA00022603"/>
    </source>
</evidence>
<evidence type="ECO:0000256" key="7">
    <source>
        <dbReference type="ARBA" id="ARBA00022723"/>
    </source>
</evidence>
<feature type="binding site" evidence="11 12">
    <location>
        <position position="594"/>
    </location>
    <ligand>
        <name>L-methionine</name>
        <dbReference type="ChEBI" id="CHEBI:57844"/>
    </ligand>
</feature>
<organism evidence="17 18">
    <name type="scientific">Halalkalibacter hemicellulosilyticusJCM 9152</name>
    <dbReference type="NCBI Taxonomy" id="1236971"/>
    <lineage>
        <taxon>Bacteria</taxon>
        <taxon>Bacillati</taxon>
        <taxon>Bacillota</taxon>
        <taxon>Bacilli</taxon>
        <taxon>Bacillales</taxon>
        <taxon>Bacillaceae</taxon>
        <taxon>Halalkalibacter</taxon>
    </lineage>
</organism>
<dbReference type="GO" id="GO:0009086">
    <property type="term" value="P:methionine biosynthetic process"/>
    <property type="evidence" value="ECO:0007669"/>
    <property type="project" value="UniProtKB-UniRule"/>
</dbReference>
<evidence type="ECO:0000256" key="6">
    <source>
        <dbReference type="ARBA" id="ARBA00022679"/>
    </source>
</evidence>
<dbReference type="Pfam" id="PF08267">
    <property type="entry name" value="Meth_synt_1"/>
    <property type="match status" value="1"/>
</dbReference>
<dbReference type="InterPro" id="IPR013215">
    <property type="entry name" value="Cbl-indep_Met_Synth_N"/>
</dbReference>
<dbReference type="STRING" id="1236971.JCM9152_306"/>
<keyword evidence="18" id="KW-1185">Reference proteome</keyword>
<sequence>MSIKTSNLGYPRIGEQREWKRSLESFWKGSITEDELHTQMKEIRLNHLKKQMELGIDYIPINDFTYYDHVLDIATMFGIVPNRFQYSGGVVSLATYFAMARGGEAQACEMTKWFDTNYHYIVPELHDAKPTLVENKPLKAFKEAKEELNIIGKPVILGPFTFLSLSKGYKKSEFSNLLSQLIPLYSQVLSELKEAGAEVVQIDEPTFVTDLSADDWNLIKQVYTQLANATDINLIIQTYFESVDQYLELISLPVKGIGLDFVYGKEKNLNSLLTYGFPQEKILGVGIIDGRNIWKSDLNKASKLLERINEIVPYSRQLIQPSSSLLHVPVTLKYEEALDPLVKEALAYCDEKLKELTLLKEIILDRSQFEDKLKEHQTGIYELSESAWRSEKKLNELKTNRITHFSKRAELQQKKWKLPLLPTTTIGSFPQSTEVRQTRLKWRKGELSNENYEQHIREYMKKWIKIQEDLELDVFVHGEFERNDMVEFFGEKLSGFAFSKNGWVQSYGSRCVKPPIIFGNVEFTEPMTVKEVVYAQSLTDKPVKGMLTGPVTILNWSFARNDISNKEISFQIAEALLKEVQALEEANITMIQVDEPALREGLPLKKEKQADYLQWSIEAFRRCTSDIDDLTQIHTHMCYSEFNEIIDAIDAMDADVISIETSRSHGEMIEAFEKTTYTKGIGLGVYDIHSPRIPSVSEMSSIIERALKVLPAERFWVNPDCGLKTRSEEETIAALKKMVDAAKKARENITISSQS</sequence>
<evidence type="ECO:0000256" key="14">
    <source>
        <dbReference type="PIRSR" id="PIRSR000382-3"/>
    </source>
</evidence>
<dbReference type="EC" id="2.1.1.14" evidence="11"/>
<keyword evidence="9 11" id="KW-0862">Zinc</keyword>
<comment type="similarity">
    <text evidence="3 11">Belongs to the vitamin-B12 independent methionine synthase family.</text>
</comment>
<comment type="function">
    <text evidence="1 11">Catalyzes the transfer of a methyl group from 5-methyltetrahydrofolate to homocysteine resulting in methionine formation.</text>
</comment>
<dbReference type="RefSeq" id="WP_035340083.1">
    <property type="nucleotide sequence ID" value="NZ_BAUU01000002.1"/>
</dbReference>
<dbReference type="EMBL" id="BAUU01000002">
    <property type="protein sequence ID" value="GAE28967.1"/>
    <property type="molecule type" value="Genomic_DNA"/>
</dbReference>